<dbReference type="EMBL" id="CAMXCT030004818">
    <property type="protein sequence ID" value="CAL4797769.1"/>
    <property type="molecule type" value="Genomic_DNA"/>
</dbReference>
<feature type="compositionally biased region" description="Basic and acidic residues" evidence="1">
    <location>
        <begin position="367"/>
        <end position="548"/>
    </location>
</feature>
<feature type="compositionally biased region" description="Acidic residues" evidence="1">
    <location>
        <begin position="592"/>
        <end position="637"/>
    </location>
</feature>
<keyword evidence="6" id="KW-1185">Reference proteome</keyword>
<dbReference type="EMBL" id="CAMXCT020004818">
    <property type="protein sequence ID" value="CAL1163832.1"/>
    <property type="molecule type" value="Genomic_DNA"/>
</dbReference>
<proteinExistence type="predicted"/>
<name>A0A9P1DJB8_9DINO</name>
<reference evidence="3" key="1">
    <citation type="submission" date="2022-10" db="EMBL/GenBank/DDBJ databases">
        <authorList>
            <person name="Chen Y."/>
            <person name="Dougan E. K."/>
            <person name="Chan C."/>
            <person name="Rhodes N."/>
            <person name="Thang M."/>
        </authorList>
    </citation>
    <scope>NUCLEOTIDE SEQUENCE</scope>
</reference>
<sequence>MKGKQRASILAGLKHLGAPIAIATLVSLLFAVPGLSWDTPGQHLETFSGDMEVTKAEWRAGRAAQPFDVVLDPENMDLSTNVGFANALFYAANLEPGSGHMTAPVCSTWVFMSRGSTLRTKSRPLGRKDSKAVQLGNLLTARALVLILIIASKGCWWVLEQPSTSLMEYHPLFQAMLRLLSGVVRKTIDMSQYGAPTKKRTFLYSSHREIDSIDEHTVPEKLEDKQMVVRYTNGKGEARCHGGSDLKGSQAYPRQFGDALAKCRTLHAKRIQRRAKAFLRSARATTSKYDMRPRVNRAWVPSALRKQSTSSSGSPSARIRDFLAGKKKDRASSTSSASKSVCKEVRKGDKFSKTKGSEKQKARKAARKAEVQKGKARKAEVEEKARKAEAEKEKARKAEVEEKARKAEVEKEKARKAEVEEKARKAEVEEKARKAEAEKEKARKVEAEKEKARKAEAEKEKTRKAEVEKEKTRKKEAEKKDQKAQVEKEKSRKLEVEKIEKEKARNASVEKQKAKLDEKSREKANVEKAHEKKKGKDKENDKEKKEPPIKFVPSQKSKVEHIFSTPSTKSSSSRERAEMHLQSLGALLQASDSDESSECQDTDMDGFLEDIEEAEDEEELESEEEEAEESDEEVEEDKETKATKIAAPATATDGTGHALAEATKAAEKKCETLRNSTTNKREWDSFCRQLKSNNRIPCQVSEYAQTSANKTCLFGMWLDAEKDWTKCQLLLERTLKQQNEAEKGWCAMQGHEIQKKYKNNPERAEKIMKSRRDAGLWYPDEDFPDDPIEAWYFMRIGNSFKRKDITSESMTLKGSMDVDPALRQALTDADEGIMRPGALPKMQTNSANGNKQLLDALEKVTAAPKKKPKKEEEKSGAEEVKPQTWEEQAKDAMGELLLDAAKARTESIKLGNVPYAKELSDQLLEHASKLEGLYKSTEKAMQSNACEKDFKSLMAEIGEATAFTAKAKAWALNAVVWGTGDNDMYIYSYKCSVPLKGYDVCGVEIDGIGVYVKAIQNTWGEGGIRYKYLHLQ</sequence>
<organism evidence="3">
    <name type="scientific">Cladocopium goreaui</name>
    <dbReference type="NCBI Taxonomy" id="2562237"/>
    <lineage>
        <taxon>Eukaryota</taxon>
        <taxon>Sar</taxon>
        <taxon>Alveolata</taxon>
        <taxon>Dinophyceae</taxon>
        <taxon>Suessiales</taxon>
        <taxon>Symbiodiniaceae</taxon>
        <taxon>Cladocopium</taxon>
    </lineage>
</organism>
<dbReference type="CDD" id="cd06503">
    <property type="entry name" value="ATP-synt_Fo_b"/>
    <property type="match status" value="1"/>
</dbReference>
<reference evidence="4" key="2">
    <citation type="submission" date="2024-04" db="EMBL/GenBank/DDBJ databases">
        <authorList>
            <person name="Chen Y."/>
            <person name="Shah S."/>
            <person name="Dougan E. K."/>
            <person name="Thang M."/>
            <person name="Chan C."/>
        </authorList>
    </citation>
    <scope>NUCLEOTIDE SEQUENCE [LARGE SCALE GENOMIC DNA]</scope>
</reference>
<keyword evidence="2" id="KW-0472">Membrane</keyword>
<keyword evidence="2" id="KW-1133">Transmembrane helix</keyword>
<dbReference type="EMBL" id="CAMXCT010004818">
    <property type="protein sequence ID" value="CAI4010457.1"/>
    <property type="molecule type" value="Genomic_DNA"/>
</dbReference>
<evidence type="ECO:0000256" key="1">
    <source>
        <dbReference type="SAM" id="MobiDB-lite"/>
    </source>
</evidence>
<gene>
    <name evidence="3" type="ORF">C1SCF055_LOCUS35727</name>
</gene>
<evidence type="ECO:0000313" key="5">
    <source>
        <dbReference type="EMBL" id="CAL4797769.1"/>
    </source>
</evidence>
<protein>
    <submittedName>
        <fullName evidence="5">Dynein heavy chain-like protein 2</fullName>
    </submittedName>
</protein>
<comment type="caution">
    <text evidence="3">The sequence shown here is derived from an EMBL/GenBank/DDBJ whole genome shotgun (WGS) entry which is preliminary data.</text>
</comment>
<feature type="region of interest" description="Disordered" evidence="1">
    <location>
        <begin position="861"/>
        <end position="886"/>
    </location>
</feature>
<evidence type="ECO:0000256" key="2">
    <source>
        <dbReference type="SAM" id="Phobius"/>
    </source>
</evidence>
<feature type="compositionally biased region" description="Basic and acidic residues" evidence="1">
    <location>
        <begin position="341"/>
        <end position="360"/>
    </location>
</feature>
<evidence type="ECO:0000313" key="4">
    <source>
        <dbReference type="EMBL" id="CAL1163832.1"/>
    </source>
</evidence>
<dbReference type="OrthoDB" id="406512at2759"/>
<dbReference type="Proteomes" id="UP001152797">
    <property type="component" value="Unassembled WGS sequence"/>
</dbReference>
<evidence type="ECO:0000313" key="3">
    <source>
        <dbReference type="EMBL" id="CAI4010457.1"/>
    </source>
</evidence>
<keyword evidence="2" id="KW-0812">Transmembrane</keyword>
<evidence type="ECO:0000313" key="6">
    <source>
        <dbReference type="Proteomes" id="UP001152797"/>
    </source>
</evidence>
<feature type="region of interest" description="Disordered" evidence="1">
    <location>
        <begin position="324"/>
        <end position="643"/>
    </location>
</feature>
<accession>A0A9P1DJB8</accession>
<feature type="compositionally biased region" description="Basic and acidic residues" evidence="1">
    <location>
        <begin position="869"/>
        <end position="881"/>
    </location>
</feature>
<dbReference type="AlphaFoldDB" id="A0A9P1DJB8"/>
<feature type="transmembrane region" description="Helical" evidence="2">
    <location>
        <begin position="12"/>
        <end position="32"/>
    </location>
</feature>